<keyword evidence="8" id="KW-0805">Transcription regulation</keyword>
<feature type="domain" description="C2H2-type" evidence="14">
    <location>
        <begin position="426"/>
        <end position="454"/>
    </location>
</feature>
<evidence type="ECO:0000256" key="7">
    <source>
        <dbReference type="ARBA" id="ARBA00022833"/>
    </source>
</evidence>
<feature type="domain" description="C2H2-type" evidence="14">
    <location>
        <begin position="713"/>
        <end position="740"/>
    </location>
</feature>
<keyword evidence="9" id="KW-0238">DNA-binding</keyword>
<dbReference type="GO" id="GO:0000978">
    <property type="term" value="F:RNA polymerase II cis-regulatory region sequence-specific DNA binding"/>
    <property type="evidence" value="ECO:0007669"/>
    <property type="project" value="TreeGrafter"/>
</dbReference>
<dbReference type="GO" id="GO:0001228">
    <property type="term" value="F:DNA-binding transcription activator activity, RNA polymerase II-specific"/>
    <property type="evidence" value="ECO:0007669"/>
    <property type="project" value="TreeGrafter"/>
</dbReference>
<feature type="compositionally biased region" description="Basic and acidic residues" evidence="13">
    <location>
        <begin position="314"/>
        <end position="323"/>
    </location>
</feature>
<evidence type="ECO:0000256" key="1">
    <source>
        <dbReference type="ARBA" id="ARBA00003767"/>
    </source>
</evidence>
<dbReference type="FunFam" id="3.30.160.60:FF:000446">
    <property type="entry name" value="Zinc finger protein"/>
    <property type="match status" value="4"/>
</dbReference>
<keyword evidence="11" id="KW-0539">Nucleus</keyword>
<feature type="domain" description="C2H2-type" evidence="14">
    <location>
        <begin position="685"/>
        <end position="712"/>
    </location>
</feature>
<dbReference type="Gene3D" id="3.30.160.60">
    <property type="entry name" value="Classic Zinc Finger"/>
    <property type="match status" value="13"/>
</dbReference>
<comment type="similarity">
    <text evidence="3">Belongs to the krueppel C2H2-type zinc-finger protein family.</text>
</comment>
<keyword evidence="6 12" id="KW-0863">Zinc-finger</keyword>
<organism evidence="15">
    <name type="scientific">Arion vulgaris</name>
    <dbReference type="NCBI Taxonomy" id="1028688"/>
    <lineage>
        <taxon>Eukaryota</taxon>
        <taxon>Metazoa</taxon>
        <taxon>Spiralia</taxon>
        <taxon>Lophotrochozoa</taxon>
        <taxon>Mollusca</taxon>
        <taxon>Gastropoda</taxon>
        <taxon>Heterobranchia</taxon>
        <taxon>Euthyneura</taxon>
        <taxon>Panpulmonata</taxon>
        <taxon>Eupulmonata</taxon>
        <taxon>Stylommatophora</taxon>
        <taxon>Helicina</taxon>
        <taxon>Arionoidea</taxon>
        <taxon>Arionidae</taxon>
        <taxon>Arion</taxon>
    </lineage>
</organism>
<comment type="subcellular location">
    <subcellularLocation>
        <location evidence="2">Nucleus</location>
    </subcellularLocation>
</comment>
<dbReference type="SUPFAM" id="SSF57667">
    <property type="entry name" value="beta-beta-alpha zinc fingers"/>
    <property type="match status" value="9"/>
</dbReference>
<feature type="domain" description="C2H2-type" evidence="14">
    <location>
        <begin position="657"/>
        <end position="684"/>
    </location>
</feature>
<dbReference type="AlphaFoldDB" id="A0A0B6Z4P7"/>
<dbReference type="FunFam" id="3.30.160.60:FF:001480">
    <property type="entry name" value="Si:cabz01071911.3"/>
    <property type="match status" value="1"/>
</dbReference>
<feature type="domain" description="C2H2-type" evidence="14">
    <location>
        <begin position="483"/>
        <end position="510"/>
    </location>
</feature>
<evidence type="ECO:0000256" key="9">
    <source>
        <dbReference type="ARBA" id="ARBA00023125"/>
    </source>
</evidence>
<evidence type="ECO:0000256" key="5">
    <source>
        <dbReference type="ARBA" id="ARBA00022737"/>
    </source>
</evidence>
<feature type="domain" description="C2H2-type" evidence="14">
    <location>
        <begin position="454"/>
        <end position="482"/>
    </location>
</feature>
<name>A0A0B6Z4P7_9EUPU</name>
<evidence type="ECO:0000256" key="4">
    <source>
        <dbReference type="ARBA" id="ARBA00022723"/>
    </source>
</evidence>
<evidence type="ECO:0000256" key="2">
    <source>
        <dbReference type="ARBA" id="ARBA00004123"/>
    </source>
</evidence>
<keyword evidence="5" id="KW-0677">Repeat</keyword>
<feature type="domain" description="C2H2-type" evidence="14">
    <location>
        <begin position="743"/>
        <end position="770"/>
    </location>
</feature>
<feature type="domain" description="C2H2-type" evidence="14">
    <location>
        <begin position="369"/>
        <end position="392"/>
    </location>
</feature>
<dbReference type="PROSITE" id="PS50157">
    <property type="entry name" value="ZINC_FINGER_C2H2_2"/>
    <property type="match status" value="16"/>
</dbReference>
<dbReference type="PROSITE" id="PS00028">
    <property type="entry name" value="ZINC_FINGER_C2H2_1"/>
    <property type="match status" value="16"/>
</dbReference>
<dbReference type="InterPro" id="IPR036236">
    <property type="entry name" value="Znf_C2H2_sf"/>
</dbReference>
<dbReference type="EMBL" id="HACG01016482">
    <property type="protein sequence ID" value="CEK63347.1"/>
    <property type="molecule type" value="Transcribed_RNA"/>
</dbReference>
<proteinExistence type="inferred from homology"/>
<feature type="domain" description="C2H2-type" evidence="14">
    <location>
        <begin position="398"/>
        <end position="425"/>
    </location>
</feature>
<dbReference type="PANTHER" id="PTHR24376">
    <property type="entry name" value="ZINC FINGER PROTEIN"/>
    <property type="match status" value="1"/>
</dbReference>
<evidence type="ECO:0000256" key="3">
    <source>
        <dbReference type="ARBA" id="ARBA00006991"/>
    </source>
</evidence>
<evidence type="ECO:0000256" key="6">
    <source>
        <dbReference type="ARBA" id="ARBA00022771"/>
    </source>
</evidence>
<dbReference type="GO" id="GO:0005634">
    <property type="term" value="C:nucleus"/>
    <property type="evidence" value="ECO:0007669"/>
    <property type="project" value="UniProtKB-SubCell"/>
</dbReference>
<feature type="domain" description="C2H2-type" evidence="14">
    <location>
        <begin position="569"/>
        <end position="596"/>
    </location>
</feature>
<accession>A0A0B6Z4P7</accession>
<dbReference type="FunFam" id="3.30.160.60:FF:000060">
    <property type="entry name" value="zinc finger protein 436"/>
    <property type="match status" value="1"/>
</dbReference>
<evidence type="ECO:0000256" key="11">
    <source>
        <dbReference type="ARBA" id="ARBA00023242"/>
    </source>
</evidence>
<comment type="function">
    <text evidence="1">May be involved in transcriptional regulation.</text>
</comment>
<feature type="non-terminal residue" evidence="15">
    <location>
        <position position="1"/>
    </location>
</feature>
<dbReference type="GO" id="GO:0042802">
    <property type="term" value="F:identical protein binding"/>
    <property type="evidence" value="ECO:0007669"/>
    <property type="project" value="UniProtKB-ARBA"/>
</dbReference>
<keyword evidence="7" id="KW-0862">Zinc</keyword>
<evidence type="ECO:0000256" key="12">
    <source>
        <dbReference type="PROSITE-ProRule" id="PRU00042"/>
    </source>
</evidence>
<gene>
    <name evidence="15" type="primary">ORF47992</name>
</gene>
<dbReference type="Gene3D" id="1.20.5.170">
    <property type="match status" value="1"/>
</dbReference>
<feature type="region of interest" description="Disordered" evidence="13">
    <location>
        <begin position="314"/>
        <end position="339"/>
    </location>
</feature>
<evidence type="ECO:0000256" key="8">
    <source>
        <dbReference type="ARBA" id="ARBA00023015"/>
    </source>
</evidence>
<dbReference type="Pfam" id="PF00096">
    <property type="entry name" value="zf-C2H2"/>
    <property type="match status" value="4"/>
</dbReference>
<dbReference type="InterPro" id="IPR013087">
    <property type="entry name" value="Znf_C2H2_type"/>
</dbReference>
<dbReference type="FunFam" id="3.30.160.60:FF:000193">
    <property type="entry name" value="Zinc finger protein 300"/>
    <property type="match status" value="2"/>
</dbReference>
<sequence length="972" mass="110238">TLRKQLQGIPDLGLGQAVEICSQVDTDDVSRCGGSVQKGLRSRREVVESLPCIVGENKGRSKCVLDKNVFPCKRRTRSQRGKLKITEISCGGGNKIAPRVTVSASPAITSSLRQTRNRKLKTFNQATRISTRKRSLKSTSQPTLSKYHCEYIFAKSRSHSDEQVCQPLDNSQCLANHIGVHQNVEIGGYGDSVCLTDVQRNFGRNEICPVEEFKELQSSINEELGTTDKKGEKIVGKVRTMDKKIDRIVGKVRATDKKLDRIVGTVKATDEKVDRIDGTVRMDKKLDRIVGAVRATDKKLDRINGKVKAMDKNVAKDVGDMNKDGSNGGNSSENTETDKSRKCPICGLMFTTDYHLTCHTRIHSSHRLYHCGVCDMSFVHCGSRTRHIRHSHPELLKFCCDECDMMFERQKALDLHKLSHSKDQEIICDDCEARFTSTKEYYKHRRNEHRNTRYNCNECGLQFPYPSKLKLHLMSKHNATKPFMCEICGSSFAERNMLSTHKNIHSGDKKHECATCGRRFLLKTTLSNHIQTHIDCRPHTCEVCGMSFKLSYYLKSHMKIHSRNRDRPHVCSTCGTAFLKLAQLRNHERKHTGEKPYKCEICLTLFSQLSSMKKHVKQIHEGIKPKDRFSCEYCGVSFTHSCKLKLHLMKHTGERPFACKICGSTYRENHQLTTHMKIHDGSEPYKCPICGRRFLQKSSLEGHVRQHTGEKPFTCPICCQQFSHKGYLRDHIKVHNENRERKYKCSVCDKAFTCSSHMRSHERLHSGEKPHKCDICGSRFTKRSSVKKHMKRTHGIQAAASSSSSVQDSVSMSNIKEAVTVTLSQLQPVSVTNQIGEPAQETDIHPCIPHQVYLKSQRCPDIQPNLHPSLHPSLHVGIKLQMYSELYPLQAHTDRSTDTLFSMQPQLQHCTNSSAHHQMQLHPGIRMIQPGGHTTTHTQVEAQIAPPLTSNVSPQIHHSEIAQEMHVYTLAS</sequence>
<feature type="domain" description="C2H2-type" evidence="14">
    <location>
        <begin position="511"/>
        <end position="538"/>
    </location>
</feature>
<feature type="domain" description="C2H2-type" evidence="14">
    <location>
        <begin position="771"/>
        <end position="794"/>
    </location>
</feature>
<dbReference type="Pfam" id="PF13894">
    <property type="entry name" value="zf-C2H2_4"/>
    <property type="match status" value="1"/>
</dbReference>
<dbReference type="FunFam" id="3.30.160.60:FF:000508">
    <property type="entry name" value="Myeloid zinc finger 1"/>
    <property type="match status" value="1"/>
</dbReference>
<protein>
    <recommendedName>
        <fullName evidence="14">C2H2-type domain-containing protein</fullName>
    </recommendedName>
</protein>
<reference evidence="15" key="1">
    <citation type="submission" date="2014-12" db="EMBL/GenBank/DDBJ databases">
        <title>Insight into the proteome of Arion vulgaris.</title>
        <authorList>
            <person name="Aradska J."/>
            <person name="Bulat T."/>
            <person name="Smidak R."/>
            <person name="Sarate P."/>
            <person name="Gangsoo J."/>
            <person name="Sialana F."/>
            <person name="Bilban M."/>
            <person name="Lubec G."/>
        </authorList>
    </citation>
    <scope>NUCLEOTIDE SEQUENCE</scope>
    <source>
        <tissue evidence="15">Skin</tissue>
    </source>
</reference>
<evidence type="ECO:0000256" key="13">
    <source>
        <dbReference type="SAM" id="MobiDB-lite"/>
    </source>
</evidence>
<dbReference type="GO" id="GO:0008270">
    <property type="term" value="F:zinc ion binding"/>
    <property type="evidence" value="ECO:0007669"/>
    <property type="project" value="UniProtKB-KW"/>
</dbReference>
<feature type="domain" description="C2H2-type" evidence="14">
    <location>
        <begin position="341"/>
        <end position="368"/>
    </location>
</feature>
<evidence type="ECO:0000256" key="10">
    <source>
        <dbReference type="ARBA" id="ARBA00023163"/>
    </source>
</evidence>
<feature type="domain" description="C2H2-type" evidence="14">
    <location>
        <begin position="597"/>
        <end position="625"/>
    </location>
</feature>
<feature type="domain" description="C2H2-type" evidence="14">
    <location>
        <begin position="539"/>
        <end position="566"/>
    </location>
</feature>
<evidence type="ECO:0000313" key="15">
    <source>
        <dbReference type="EMBL" id="CEK63347.1"/>
    </source>
</evidence>
<dbReference type="PANTHER" id="PTHR24376:SF216">
    <property type="entry name" value="ZINC FINGER PROTEIN 420-LIKE"/>
    <property type="match status" value="1"/>
</dbReference>
<evidence type="ECO:0000259" key="14">
    <source>
        <dbReference type="PROSITE" id="PS50157"/>
    </source>
</evidence>
<keyword evidence="10" id="KW-0804">Transcription</keyword>
<keyword evidence="4" id="KW-0479">Metal-binding</keyword>
<feature type="domain" description="C2H2-type" evidence="14">
    <location>
        <begin position="629"/>
        <end position="656"/>
    </location>
</feature>
<dbReference type="SMART" id="SM00355">
    <property type="entry name" value="ZnF_C2H2"/>
    <property type="match status" value="16"/>
</dbReference>